<accession>A0A5C7ID17</accession>
<evidence type="ECO:0000256" key="17">
    <source>
        <dbReference type="SAM" id="Phobius"/>
    </source>
</evidence>
<keyword evidence="9" id="KW-0833">Ubl conjugation pathway</keyword>
<dbReference type="GO" id="GO:0046872">
    <property type="term" value="F:metal ion binding"/>
    <property type="evidence" value="ECO:0007669"/>
    <property type="project" value="UniProtKB-KW"/>
</dbReference>
<evidence type="ECO:0000256" key="14">
    <source>
        <dbReference type="ARBA" id="ARBA00023136"/>
    </source>
</evidence>
<keyword evidence="12" id="KW-0408">Iron</keyword>
<feature type="transmembrane region" description="Helical" evidence="17">
    <location>
        <begin position="259"/>
        <end position="281"/>
    </location>
</feature>
<evidence type="ECO:0000256" key="3">
    <source>
        <dbReference type="ARBA" id="ARBA00004127"/>
    </source>
</evidence>
<dbReference type="GO" id="GO:0061630">
    <property type="term" value="F:ubiquitin protein ligase activity"/>
    <property type="evidence" value="ECO:0007669"/>
    <property type="project" value="UniProtKB-EC"/>
</dbReference>
<reference evidence="21" key="1">
    <citation type="journal article" date="2019" name="Gigascience">
        <title>De novo genome assembly of the endangered Acer yangbiense, a plant species with extremely small populations endemic to Yunnan Province, China.</title>
        <authorList>
            <person name="Yang J."/>
            <person name="Wariss H.M."/>
            <person name="Tao L."/>
            <person name="Zhang R."/>
            <person name="Yun Q."/>
            <person name="Hollingsworth P."/>
            <person name="Dao Z."/>
            <person name="Luo G."/>
            <person name="Guo H."/>
            <person name="Ma Y."/>
            <person name="Sun W."/>
        </authorList>
    </citation>
    <scope>NUCLEOTIDE SEQUENCE [LARGE SCALE GENOMIC DNA]</scope>
    <source>
        <strain evidence="21">cv. Malutang</strain>
    </source>
</reference>
<comment type="pathway">
    <text evidence="15">Porphyrin-containing compound metabolism; heme A biosynthesis; heme A from heme O: step 1/1.</text>
</comment>
<evidence type="ECO:0000256" key="10">
    <source>
        <dbReference type="ARBA" id="ARBA00022989"/>
    </source>
</evidence>
<keyword evidence="10 17" id="KW-1133">Transmembrane helix</keyword>
<dbReference type="Proteomes" id="UP000323000">
    <property type="component" value="Chromosome 3"/>
</dbReference>
<comment type="caution">
    <text evidence="20">The sequence shown here is derived from an EMBL/GenBank/DDBJ whole genome shotgun (WGS) entry which is preliminary data.</text>
</comment>
<gene>
    <name evidence="20" type="ORF">EZV62_008203</name>
</gene>
<feature type="transmembrane region" description="Helical" evidence="17">
    <location>
        <begin position="696"/>
        <end position="714"/>
    </location>
</feature>
<feature type="transmembrane region" description="Helical" evidence="17">
    <location>
        <begin position="437"/>
        <end position="457"/>
    </location>
</feature>
<evidence type="ECO:0000256" key="9">
    <source>
        <dbReference type="ARBA" id="ARBA00022786"/>
    </source>
</evidence>
<keyword evidence="7 17" id="KW-0812">Transmembrane</keyword>
<evidence type="ECO:0000256" key="8">
    <source>
        <dbReference type="ARBA" id="ARBA00022723"/>
    </source>
</evidence>
<dbReference type="GO" id="GO:0005743">
    <property type="term" value="C:mitochondrial inner membrane"/>
    <property type="evidence" value="ECO:0007669"/>
    <property type="project" value="TreeGrafter"/>
</dbReference>
<name>A0A5C7ID17_9ROSI</name>
<feature type="transmembrane region" description="Helical" evidence="17">
    <location>
        <begin position="589"/>
        <end position="612"/>
    </location>
</feature>
<keyword evidence="13" id="KW-0350">Heme biosynthesis</keyword>
<dbReference type="InterPro" id="IPR023754">
    <property type="entry name" value="HemeA_Synthase_type2"/>
</dbReference>
<protein>
    <recommendedName>
        <fullName evidence="5">RING-type E3 ubiquitin transferase</fullName>
        <ecNumber evidence="5">2.3.2.27</ecNumber>
    </recommendedName>
</protein>
<keyword evidence="14 17" id="KW-0472">Membrane</keyword>
<evidence type="ECO:0000256" key="1">
    <source>
        <dbReference type="ARBA" id="ARBA00000900"/>
    </source>
</evidence>
<dbReference type="EMBL" id="VAHF01000003">
    <property type="protein sequence ID" value="TXG66928.1"/>
    <property type="molecule type" value="Genomic_DNA"/>
</dbReference>
<comment type="pathway">
    <text evidence="4">Protein modification; protein ubiquitination.</text>
</comment>
<feature type="transmembrane region" description="Helical" evidence="17">
    <location>
        <begin position="521"/>
        <end position="539"/>
    </location>
</feature>
<evidence type="ECO:0000256" key="11">
    <source>
        <dbReference type="ARBA" id="ARBA00023002"/>
    </source>
</evidence>
<organism evidence="20 21">
    <name type="scientific">Acer yangbiense</name>
    <dbReference type="NCBI Taxonomy" id="1000413"/>
    <lineage>
        <taxon>Eukaryota</taxon>
        <taxon>Viridiplantae</taxon>
        <taxon>Streptophyta</taxon>
        <taxon>Embryophyta</taxon>
        <taxon>Tracheophyta</taxon>
        <taxon>Spermatophyta</taxon>
        <taxon>Magnoliopsida</taxon>
        <taxon>eudicotyledons</taxon>
        <taxon>Gunneridae</taxon>
        <taxon>Pentapetalae</taxon>
        <taxon>rosids</taxon>
        <taxon>malvids</taxon>
        <taxon>Sapindales</taxon>
        <taxon>Sapindaceae</taxon>
        <taxon>Hippocastanoideae</taxon>
        <taxon>Acereae</taxon>
        <taxon>Acer</taxon>
    </lineage>
</organism>
<comment type="catalytic activity">
    <reaction evidence="1">
        <text>S-ubiquitinyl-[E2 ubiquitin-conjugating enzyme]-L-cysteine + [acceptor protein]-L-lysine = [E2 ubiquitin-conjugating enzyme]-L-cysteine + N(6)-ubiquitinyl-[acceptor protein]-L-lysine.</text>
        <dbReference type="EC" id="2.3.2.27"/>
    </reaction>
</comment>
<feature type="transmembrane region" description="Helical" evidence="17">
    <location>
        <begin position="217"/>
        <end position="238"/>
    </location>
</feature>
<feature type="transmembrane region" description="Helical" evidence="17">
    <location>
        <begin position="726"/>
        <end position="749"/>
    </location>
</feature>
<evidence type="ECO:0000256" key="4">
    <source>
        <dbReference type="ARBA" id="ARBA00004906"/>
    </source>
</evidence>
<evidence type="ECO:0000256" key="2">
    <source>
        <dbReference type="ARBA" id="ARBA00001970"/>
    </source>
</evidence>
<evidence type="ECO:0000256" key="7">
    <source>
        <dbReference type="ARBA" id="ARBA00022692"/>
    </source>
</evidence>
<feature type="domain" description="DUF2921" evidence="19">
    <location>
        <begin position="9"/>
        <end position="121"/>
    </location>
</feature>
<dbReference type="PANTHER" id="PTHR23289">
    <property type="entry name" value="CYTOCHROME C OXIDASE ASSEMBLY PROTEIN COX15"/>
    <property type="match status" value="1"/>
</dbReference>
<dbReference type="Pfam" id="PF25333">
    <property type="entry name" value="DUF2921_N"/>
    <property type="match status" value="1"/>
</dbReference>
<dbReference type="Pfam" id="PF02628">
    <property type="entry name" value="COX15-CtaA"/>
    <property type="match status" value="1"/>
</dbReference>
<dbReference type="GO" id="GO:0012505">
    <property type="term" value="C:endomembrane system"/>
    <property type="evidence" value="ECO:0007669"/>
    <property type="project" value="UniProtKB-SubCell"/>
</dbReference>
<evidence type="ECO:0000313" key="21">
    <source>
        <dbReference type="Proteomes" id="UP000323000"/>
    </source>
</evidence>
<feature type="transmembrane region" description="Helical" evidence="17">
    <location>
        <begin position="633"/>
        <end position="653"/>
    </location>
</feature>
<keyword evidence="6" id="KW-0808">Transferase</keyword>
<dbReference type="InterPro" id="IPR021319">
    <property type="entry name" value="DUF2921"/>
</dbReference>
<feature type="transmembrane region" description="Helical" evidence="17">
    <location>
        <begin position="132"/>
        <end position="154"/>
    </location>
</feature>
<feature type="domain" description="SWEET-like" evidence="18">
    <location>
        <begin position="123"/>
        <end position="357"/>
    </location>
</feature>
<evidence type="ECO:0000259" key="19">
    <source>
        <dbReference type="Pfam" id="PF25333"/>
    </source>
</evidence>
<dbReference type="OrthoDB" id="1726137at2759"/>
<feature type="transmembrane region" description="Helical" evidence="17">
    <location>
        <begin position="755"/>
        <end position="775"/>
    </location>
</feature>
<feature type="transmembrane region" description="Helical" evidence="17">
    <location>
        <begin position="551"/>
        <end position="569"/>
    </location>
</feature>
<feature type="transmembrane region" description="Helical" evidence="17">
    <location>
        <begin position="175"/>
        <end position="197"/>
    </location>
</feature>
<evidence type="ECO:0000256" key="12">
    <source>
        <dbReference type="ARBA" id="ARBA00023004"/>
    </source>
</evidence>
<comment type="catalytic activity">
    <reaction evidence="16">
        <text>Fe(II)-heme o + 2 A + H2O = Fe(II)-heme a + 2 AH2</text>
        <dbReference type="Rhea" id="RHEA:63388"/>
        <dbReference type="ChEBI" id="CHEBI:13193"/>
        <dbReference type="ChEBI" id="CHEBI:15377"/>
        <dbReference type="ChEBI" id="CHEBI:17499"/>
        <dbReference type="ChEBI" id="CHEBI:60530"/>
        <dbReference type="ChEBI" id="CHEBI:61715"/>
        <dbReference type="EC" id="1.17.99.9"/>
    </reaction>
    <physiologicalReaction direction="left-to-right" evidence="16">
        <dbReference type="Rhea" id="RHEA:63389"/>
    </physiologicalReaction>
</comment>
<proteinExistence type="inferred from homology"/>
<comment type="subcellular location">
    <subcellularLocation>
        <location evidence="3">Endomembrane system</location>
        <topology evidence="3">Multi-pass membrane protein</topology>
    </subcellularLocation>
</comment>
<keyword evidence="21" id="KW-1185">Reference proteome</keyword>
<evidence type="ECO:0000256" key="5">
    <source>
        <dbReference type="ARBA" id="ARBA00012483"/>
    </source>
</evidence>
<evidence type="ECO:0000259" key="18">
    <source>
        <dbReference type="Pfam" id="PF11145"/>
    </source>
</evidence>
<evidence type="ECO:0000256" key="13">
    <source>
        <dbReference type="ARBA" id="ARBA00023133"/>
    </source>
</evidence>
<dbReference type="InterPro" id="IPR003780">
    <property type="entry name" value="COX15/CtaA_fam"/>
</dbReference>
<dbReference type="HAMAP" id="MF_01665">
    <property type="entry name" value="HemeA_synth_type2"/>
    <property type="match status" value="1"/>
</dbReference>
<dbReference type="GO" id="GO:0016653">
    <property type="term" value="F:oxidoreductase activity, acting on NAD(P)H, heme protein as acceptor"/>
    <property type="evidence" value="ECO:0007669"/>
    <property type="project" value="TreeGrafter"/>
</dbReference>
<dbReference type="InterPro" id="IPR057425">
    <property type="entry name" value="DUF2921_N"/>
</dbReference>
<dbReference type="Pfam" id="PF11145">
    <property type="entry name" value="DUF2921"/>
    <property type="match status" value="1"/>
</dbReference>
<keyword evidence="11" id="KW-0560">Oxidoreductase</keyword>
<dbReference type="AlphaFoldDB" id="A0A5C7ID17"/>
<dbReference type="GO" id="GO:0120547">
    <property type="term" value="F:heme A synthase activity"/>
    <property type="evidence" value="ECO:0007669"/>
    <property type="project" value="UniProtKB-EC"/>
</dbReference>
<comment type="cofactor">
    <cofactor evidence="2">
        <name>heme b</name>
        <dbReference type="ChEBI" id="CHEBI:60344"/>
    </cofactor>
</comment>
<evidence type="ECO:0000313" key="20">
    <source>
        <dbReference type="EMBL" id="TXG66928.1"/>
    </source>
</evidence>
<dbReference type="PANTHER" id="PTHR23289:SF2">
    <property type="entry name" value="CYTOCHROME C OXIDASE ASSEMBLY PROTEIN COX15 HOMOLOG"/>
    <property type="match status" value="1"/>
</dbReference>
<feature type="transmembrane region" description="Helical" evidence="17">
    <location>
        <begin position="324"/>
        <end position="343"/>
    </location>
</feature>
<evidence type="ECO:0000256" key="16">
    <source>
        <dbReference type="ARBA" id="ARBA00048044"/>
    </source>
</evidence>
<dbReference type="GO" id="GO:0006784">
    <property type="term" value="P:heme A biosynthetic process"/>
    <property type="evidence" value="ECO:0007669"/>
    <property type="project" value="InterPro"/>
</dbReference>
<evidence type="ECO:0000256" key="15">
    <source>
        <dbReference type="ARBA" id="ARBA00044501"/>
    </source>
</evidence>
<keyword evidence="8" id="KW-0479">Metal-binding</keyword>
<evidence type="ECO:0000256" key="6">
    <source>
        <dbReference type="ARBA" id="ARBA00022679"/>
    </source>
</evidence>
<dbReference type="EC" id="2.3.2.27" evidence="5"/>
<sequence length="794" mass="88972">MPVSKSSLASSGLYANISHKISLILRYDARRIAPFDISLSGITRVEISAEGIYDAETGSLCMVGCRYVGLNNQNLENDTMDCKICVNLQFSSLNAKKDGVDIAGSIISLRDKSDSLHFESVYLLYVKTHSGVLPFISSLMLVVLTLGHMMVLLLNFEAGFFRSQNRQTVLLGSGGWPEVFVAKVAFVLQFRLFKLLWSLRLAFHKSQKASLIAEKKAWYVSLQLYLTGFLIPELVNLGRKNKDVGIAMQSLKLVNMQQHSLWGGLILDGFLFPQILLNILWNSTEKALSTLFYIGYTLSRVVPHAYDLYRAHNYADHEADFYSIAWNVSIPLGCIFFMVILYFQQRFGGFCFDPRRFREAEGYEKVGYLRRLDLLRQMKLNGHISIVKCSICYGKVSSEVERIVCVLIAAFTHFQAIYLVNYKPSVRNMSMAASKMVGIWLFGSAAWVFSMVVLGGVTRLTRSGLSMTDWKFTGGLPPLSDEEWFQEFEKYKQSPEYKRVNKGMSIEDFKFIYWMEYAHRMWGRGLGIIFALPFSYFLRKGYITLRLGLRLSSLFALGAGQGFIGWWMVKSGLEEPPSEYAQPRVSPYRLAAHLTSAFVIYSGLFWTGLSAVMPEPPAESVTWVRGAAKVKKLALPVSFIVGITAISGAFVAGNDAGHAYNTFPKMGDTWIPDDIFDMKPLIRNFFENTSTVQLDHRVLATTTLFSIGALWFATRKLDIHPAIRSLIGSTVGMAALQVTLGISTLLSYVSVSLGSAHQAGALTLLTLMILLNHTVRKPSTHFLKSLPQVAKTII</sequence>